<dbReference type="SMART" id="SM00220">
    <property type="entry name" value="S_TKc"/>
    <property type="match status" value="1"/>
</dbReference>
<dbReference type="Pfam" id="PF00069">
    <property type="entry name" value="Pkinase"/>
    <property type="match status" value="2"/>
</dbReference>
<evidence type="ECO:0000256" key="4">
    <source>
        <dbReference type="ARBA" id="ARBA00022777"/>
    </source>
</evidence>
<protein>
    <submittedName>
        <fullName evidence="12">Protein kinase, putative</fullName>
    </submittedName>
</protein>
<keyword evidence="5 7" id="KW-0067">ATP-binding</keyword>
<dbReference type="InterPro" id="IPR030616">
    <property type="entry name" value="Aur-like"/>
</dbReference>
<dbReference type="InterPro" id="IPR000719">
    <property type="entry name" value="Prot_kinase_dom"/>
</dbReference>
<dbReference type="OrthoDB" id="40902at2759"/>
<dbReference type="PROSITE" id="PS00108">
    <property type="entry name" value="PROTEIN_KINASE_ST"/>
    <property type="match status" value="1"/>
</dbReference>
<dbReference type="PROSITE" id="PS50011">
    <property type="entry name" value="PROTEIN_KINASE_DOM"/>
    <property type="match status" value="1"/>
</dbReference>
<feature type="compositionally biased region" description="Basic and acidic residues" evidence="10">
    <location>
        <begin position="78"/>
        <end position="97"/>
    </location>
</feature>
<evidence type="ECO:0000256" key="2">
    <source>
        <dbReference type="ARBA" id="ARBA00022679"/>
    </source>
</evidence>
<dbReference type="GO" id="GO:0005524">
    <property type="term" value="F:ATP binding"/>
    <property type="evidence" value="ECO:0007669"/>
    <property type="project" value="UniProtKB-UniRule"/>
</dbReference>
<keyword evidence="1" id="KW-0723">Serine/threonine-protein kinase</keyword>
<evidence type="ECO:0000259" key="11">
    <source>
        <dbReference type="PROSITE" id="PS50011"/>
    </source>
</evidence>
<evidence type="ECO:0000256" key="10">
    <source>
        <dbReference type="SAM" id="MobiDB-lite"/>
    </source>
</evidence>
<sequence length="537" mass="58114">MPKSAAVTRRPRTEARSSKALTPSRNLSLNHPALPLRRPRSAAKLPFSSTATSNSTSTSPTPVPPAAAAAAAATAAILREREREKTPDAKLGRHDARPTQNTQAQAERRQAQDPRPTLKTRTTAPALTLSAHYHEVEEESLVPVGMKTLTGEEFRAQFEVGEVLGRGTTSLVRAARSRRSGELYACKVMAKHKISQRARVTGEISIQSKAKHHSLVRLHAVAETSDELLLLVDLALGGDLFERIMQKIRYTEAESRRLMRSLMDALRYLHERGVIHRDVKPENILLTSREVDTNIKLSDFGLAKYLEPARVHDTVQVDSNLVAAAKGYLSQESGSVMPQSARALFGSPRLGPIASADAAAGHDLGRILPGAIAGSSSSQEIDDCDVDDSSFGGAMLTLSSSPPPPQHFELEQMVQGRARAYTSCGTDYYVAPEILLGKGYGPQVDVWSAGVVMYVLLSGSPPFGADGTEDVSVLYRQILIGNVSFDGTVWNEVSPVAKDLIRGMLTLDPAQRVSAAQALSHPWFTSLQEQVEPTPVV</sequence>
<dbReference type="Proteomes" id="UP000241890">
    <property type="component" value="Unassembled WGS sequence"/>
</dbReference>
<keyword evidence="13" id="KW-1185">Reference proteome</keyword>
<dbReference type="CDD" id="cd05117">
    <property type="entry name" value="STKc_CAMK"/>
    <property type="match status" value="1"/>
</dbReference>
<feature type="domain" description="Protein kinase" evidence="11">
    <location>
        <begin position="158"/>
        <end position="524"/>
    </location>
</feature>
<reference evidence="12 13" key="1">
    <citation type="submission" date="2017-12" db="EMBL/GenBank/DDBJ databases">
        <title>Sequencing, de novo assembly and annotation of complete genome of a new Thraustochytrid species, strain FCC1311.</title>
        <authorList>
            <person name="Sedici K."/>
            <person name="Godart F."/>
            <person name="Aiese Cigliano R."/>
            <person name="Sanseverino W."/>
            <person name="Barakat M."/>
            <person name="Ortet P."/>
            <person name="Marechal E."/>
            <person name="Cagnac O."/>
            <person name="Amato A."/>
        </authorList>
    </citation>
    <scope>NUCLEOTIDE SEQUENCE [LARGE SCALE GENOMIC DNA]</scope>
</reference>
<evidence type="ECO:0000256" key="9">
    <source>
        <dbReference type="PROSITE-ProRule" id="PRU10141"/>
    </source>
</evidence>
<evidence type="ECO:0000256" key="6">
    <source>
        <dbReference type="PIRSR" id="PIRSR630616-1"/>
    </source>
</evidence>
<dbReference type="InterPro" id="IPR011009">
    <property type="entry name" value="Kinase-like_dom_sf"/>
</dbReference>
<dbReference type="EMBL" id="BEYU01000219">
    <property type="protein sequence ID" value="GBG34821.1"/>
    <property type="molecule type" value="Genomic_DNA"/>
</dbReference>
<evidence type="ECO:0000256" key="8">
    <source>
        <dbReference type="PIRSR" id="PIRSR630616-3"/>
    </source>
</evidence>
<evidence type="ECO:0000256" key="1">
    <source>
        <dbReference type="ARBA" id="ARBA00022527"/>
    </source>
</evidence>
<comment type="caution">
    <text evidence="12">The sequence shown here is derived from an EMBL/GenBank/DDBJ whole genome shotgun (WGS) entry which is preliminary data.</text>
</comment>
<keyword evidence="2" id="KW-0808">Transferase</keyword>
<evidence type="ECO:0000256" key="5">
    <source>
        <dbReference type="ARBA" id="ARBA00022840"/>
    </source>
</evidence>
<dbReference type="PROSITE" id="PS00107">
    <property type="entry name" value="PROTEIN_KINASE_ATP"/>
    <property type="match status" value="1"/>
</dbReference>
<keyword evidence="4 12" id="KW-0418">Kinase</keyword>
<gene>
    <name evidence="12" type="ORF">FCC1311_110432</name>
</gene>
<accession>A0A2R5H1W9</accession>
<feature type="region of interest" description="Disordered" evidence="10">
    <location>
        <begin position="1"/>
        <end position="117"/>
    </location>
</feature>
<feature type="binding site" evidence="7 9">
    <location>
        <position position="187"/>
    </location>
    <ligand>
        <name>ATP</name>
        <dbReference type="ChEBI" id="CHEBI:30616"/>
    </ligand>
</feature>
<dbReference type="InterPro" id="IPR008271">
    <property type="entry name" value="Ser/Thr_kinase_AS"/>
</dbReference>
<evidence type="ECO:0000313" key="13">
    <source>
        <dbReference type="Proteomes" id="UP000241890"/>
    </source>
</evidence>
<proteinExistence type="predicted"/>
<feature type="binding site" evidence="7">
    <location>
        <begin position="282"/>
        <end position="283"/>
    </location>
    <ligand>
        <name>ATP</name>
        <dbReference type="ChEBI" id="CHEBI:30616"/>
    </ligand>
</feature>
<feature type="compositionally biased region" description="Polar residues" evidence="10">
    <location>
        <begin position="19"/>
        <end position="29"/>
    </location>
</feature>
<name>A0A2R5H1W9_9STRA</name>
<dbReference type="InParanoid" id="A0A2R5H1W9"/>
<feature type="binding site" evidence="7">
    <location>
        <begin position="233"/>
        <end position="235"/>
    </location>
    <ligand>
        <name>ATP</name>
        <dbReference type="ChEBI" id="CHEBI:30616"/>
    </ligand>
</feature>
<feature type="compositionally biased region" description="Low complexity" evidence="10">
    <location>
        <begin position="48"/>
        <end position="76"/>
    </location>
</feature>
<keyword evidence="3 7" id="KW-0547">Nucleotide-binding</keyword>
<evidence type="ECO:0000256" key="7">
    <source>
        <dbReference type="PIRSR" id="PIRSR630616-2"/>
    </source>
</evidence>
<dbReference type="Gene3D" id="1.10.510.10">
    <property type="entry name" value="Transferase(Phosphotransferase) domain 1"/>
    <property type="match status" value="2"/>
</dbReference>
<dbReference type="GO" id="GO:0004674">
    <property type="term" value="F:protein serine/threonine kinase activity"/>
    <property type="evidence" value="ECO:0007669"/>
    <property type="project" value="UniProtKB-KW"/>
</dbReference>
<evidence type="ECO:0000256" key="3">
    <source>
        <dbReference type="ARBA" id="ARBA00022741"/>
    </source>
</evidence>
<dbReference type="PANTHER" id="PTHR24350">
    <property type="entry name" value="SERINE/THREONINE-PROTEIN KINASE IAL-RELATED"/>
    <property type="match status" value="1"/>
</dbReference>
<feature type="binding site" evidence="7">
    <location>
        <position position="299"/>
    </location>
    <ligand>
        <name>ATP</name>
        <dbReference type="ChEBI" id="CHEBI:30616"/>
    </ligand>
</feature>
<organism evidence="12 13">
    <name type="scientific">Hondaea fermentalgiana</name>
    <dbReference type="NCBI Taxonomy" id="2315210"/>
    <lineage>
        <taxon>Eukaryota</taxon>
        <taxon>Sar</taxon>
        <taxon>Stramenopiles</taxon>
        <taxon>Bigyra</taxon>
        <taxon>Labyrinthulomycetes</taxon>
        <taxon>Thraustochytrida</taxon>
        <taxon>Thraustochytriidae</taxon>
        <taxon>Hondaea</taxon>
    </lineage>
</organism>
<dbReference type="SUPFAM" id="SSF56112">
    <property type="entry name" value="Protein kinase-like (PK-like)"/>
    <property type="match status" value="1"/>
</dbReference>
<feature type="cross-link" description="Glycyl lysine isopeptide (Lys-Gly) (interchain with G-Cter in SUMO2)" evidence="8">
    <location>
        <position position="280"/>
    </location>
</feature>
<dbReference type="AlphaFoldDB" id="A0A2R5H1W9"/>
<dbReference type="InterPro" id="IPR017441">
    <property type="entry name" value="Protein_kinase_ATP_BS"/>
</dbReference>
<evidence type="ECO:0000313" key="12">
    <source>
        <dbReference type="EMBL" id="GBG34821.1"/>
    </source>
</evidence>
<feature type="active site" description="Proton acceptor" evidence="6">
    <location>
        <position position="278"/>
    </location>
</feature>